<name>A0A9P6JGS8_MORAP</name>
<sequence>MIVALNEEQMGALNGSGSKCGKMVRVQYGGKSVDLKIVDTCPSQYCDSGALDLSQAAFKELAGGLSKGVLALKWEFI</sequence>
<evidence type="ECO:0000313" key="4">
    <source>
        <dbReference type="Proteomes" id="UP000738359"/>
    </source>
</evidence>
<accession>A0A9P6JGS8</accession>
<evidence type="ECO:0000313" key="3">
    <source>
        <dbReference type="EMBL" id="KAF9967715.1"/>
    </source>
</evidence>
<dbReference type="AlphaFoldDB" id="A0A9P6JGS8"/>
<comment type="caution">
    <text evidence="3">The sequence shown here is derived from an EMBL/GenBank/DDBJ whole genome shotgun (WGS) entry which is preliminary data.</text>
</comment>
<keyword evidence="1" id="KW-0732">Signal</keyword>
<feature type="domain" description="RlpA-like protein double-psi beta-barrel" evidence="2">
    <location>
        <begin position="20"/>
        <end position="68"/>
    </location>
</feature>
<reference evidence="3" key="1">
    <citation type="journal article" date="2020" name="Fungal Divers.">
        <title>Resolving the Mortierellaceae phylogeny through synthesis of multi-gene phylogenetics and phylogenomics.</title>
        <authorList>
            <person name="Vandepol N."/>
            <person name="Liber J."/>
            <person name="Desiro A."/>
            <person name="Na H."/>
            <person name="Kennedy M."/>
            <person name="Barry K."/>
            <person name="Grigoriev I.V."/>
            <person name="Miller A.N."/>
            <person name="O'Donnell K."/>
            <person name="Stajich J.E."/>
            <person name="Bonito G."/>
        </authorList>
    </citation>
    <scope>NUCLEOTIDE SEQUENCE</scope>
    <source>
        <strain evidence="3">CK1249</strain>
    </source>
</reference>
<dbReference type="InterPro" id="IPR051477">
    <property type="entry name" value="Expansin_CellWall"/>
</dbReference>
<protein>
    <recommendedName>
        <fullName evidence="2">RlpA-like protein double-psi beta-barrel domain-containing protein</fullName>
    </recommendedName>
</protein>
<gene>
    <name evidence="3" type="ORF">BGZ70_008463</name>
</gene>
<dbReference type="EMBL" id="JAAAHY010000061">
    <property type="protein sequence ID" value="KAF9967715.1"/>
    <property type="molecule type" value="Genomic_DNA"/>
</dbReference>
<dbReference type="SUPFAM" id="SSF50685">
    <property type="entry name" value="Barwin-like endoglucanases"/>
    <property type="match status" value="1"/>
</dbReference>
<dbReference type="PANTHER" id="PTHR31836">
    <property type="match status" value="1"/>
</dbReference>
<dbReference type="OrthoDB" id="623670at2759"/>
<dbReference type="Pfam" id="PF03330">
    <property type="entry name" value="DPBB_1"/>
    <property type="match status" value="1"/>
</dbReference>
<dbReference type="InterPro" id="IPR009009">
    <property type="entry name" value="RlpA-like_DPBB"/>
</dbReference>
<dbReference type="InterPro" id="IPR036908">
    <property type="entry name" value="RlpA-like_sf"/>
</dbReference>
<evidence type="ECO:0000256" key="1">
    <source>
        <dbReference type="ARBA" id="ARBA00022729"/>
    </source>
</evidence>
<evidence type="ECO:0000259" key="2">
    <source>
        <dbReference type="Pfam" id="PF03330"/>
    </source>
</evidence>
<proteinExistence type="predicted"/>
<dbReference type="Proteomes" id="UP000738359">
    <property type="component" value="Unassembled WGS sequence"/>
</dbReference>
<dbReference type="Gene3D" id="2.40.40.10">
    <property type="entry name" value="RlpA-like domain"/>
    <property type="match status" value="1"/>
</dbReference>
<dbReference type="CDD" id="cd22191">
    <property type="entry name" value="DPBB_RlpA_EXP_N-like"/>
    <property type="match status" value="1"/>
</dbReference>
<organism evidence="3 4">
    <name type="scientific">Mortierella alpina</name>
    <name type="common">Oleaginous fungus</name>
    <name type="synonym">Mortierella renispora</name>
    <dbReference type="NCBI Taxonomy" id="64518"/>
    <lineage>
        <taxon>Eukaryota</taxon>
        <taxon>Fungi</taxon>
        <taxon>Fungi incertae sedis</taxon>
        <taxon>Mucoromycota</taxon>
        <taxon>Mortierellomycotina</taxon>
        <taxon>Mortierellomycetes</taxon>
        <taxon>Mortierellales</taxon>
        <taxon>Mortierellaceae</taxon>
        <taxon>Mortierella</taxon>
    </lineage>
</organism>
<keyword evidence="4" id="KW-1185">Reference proteome</keyword>
<dbReference type="PANTHER" id="PTHR31836:SF28">
    <property type="entry name" value="SRCR DOMAIN-CONTAINING PROTEIN-RELATED"/>
    <property type="match status" value="1"/>
</dbReference>